<dbReference type="InterPro" id="IPR011444">
    <property type="entry name" value="DUF1549"/>
</dbReference>
<name>A0ABW4Z8D2_9BACT</name>
<dbReference type="Pfam" id="PF07583">
    <property type="entry name" value="PSCyt2"/>
    <property type="match status" value="1"/>
</dbReference>
<feature type="domain" description="DUF1549" evidence="1">
    <location>
        <begin position="200"/>
        <end position="405"/>
    </location>
</feature>
<feature type="domain" description="DUF1553" evidence="2">
    <location>
        <begin position="483"/>
        <end position="738"/>
    </location>
</feature>
<reference evidence="5" key="1">
    <citation type="journal article" date="2019" name="Int. J. Syst. Evol. Microbiol.">
        <title>The Global Catalogue of Microorganisms (GCM) 10K type strain sequencing project: providing services to taxonomists for standard genome sequencing and annotation.</title>
        <authorList>
            <consortium name="The Broad Institute Genomics Platform"/>
            <consortium name="The Broad Institute Genome Sequencing Center for Infectious Disease"/>
            <person name="Wu L."/>
            <person name="Ma J."/>
        </authorList>
    </citation>
    <scope>NUCLEOTIDE SEQUENCE [LARGE SCALE GENOMIC DNA]</scope>
    <source>
        <strain evidence="5">CCUG 57942</strain>
    </source>
</reference>
<protein>
    <submittedName>
        <fullName evidence="4">PSD1 and planctomycete cytochrome C domain-containing protein</fullName>
    </submittedName>
</protein>
<evidence type="ECO:0000313" key="5">
    <source>
        <dbReference type="Proteomes" id="UP001597389"/>
    </source>
</evidence>
<dbReference type="RefSeq" id="WP_377177578.1">
    <property type="nucleotide sequence ID" value="NZ_JBHUJB010000021.1"/>
</dbReference>
<dbReference type="InterPro" id="IPR022655">
    <property type="entry name" value="DUF1553"/>
</dbReference>
<dbReference type="InterPro" id="IPR011429">
    <property type="entry name" value="Cyt_c_Planctomycete-type"/>
</dbReference>
<dbReference type="PANTHER" id="PTHR35889:SF3">
    <property type="entry name" value="F-BOX DOMAIN-CONTAINING PROTEIN"/>
    <property type="match status" value="1"/>
</dbReference>
<evidence type="ECO:0000313" key="4">
    <source>
        <dbReference type="EMBL" id="MFD2158193.1"/>
    </source>
</evidence>
<organism evidence="4 5">
    <name type="scientific">Rubritalea tangerina</name>
    <dbReference type="NCBI Taxonomy" id="430798"/>
    <lineage>
        <taxon>Bacteria</taxon>
        <taxon>Pseudomonadati</taxon>
        <taxon>Verrucomicrobiota</taxon>
        <taxon>Verrucomicrobiia</taxon>
        <taxon>Verrucomicrobiales</taxon>
        <taxon>Rubritaleaceae</taxon>
        <taxon>Rubritalea</taxon>
    </lineage>
</organism>
<gene>
    <name evidence="4" type="ORF">ACFSW8_04725</name>
</gene>
<evidence type="ECO:0000259" key="2">
    <source>
        <dbReference type="Pfam" id="PF07587"/>
    </source>
</evidence>
<dbReference type="EMBL" id="JBHUJB010000021">
    <property type="protein sequence ID" value="MFD2158193.1"/>
    <property type="molecule type" value="Genomic_DNA"/>
</dbReference>
<evidence type="ECO:0000259" key="1">
    <source>
        <dbReference type="Pfam" id="PF07583"/>
    </source>
</evidence>
<dbReference type="PANTHER" id="PTHR35889">
    <property type="entry name" value="CYCLOINULO-OLIGOSACCHARIDE FRUCTANOTRANSFERASE-RELATED"/>
    <property type="match status" value="1"/>
</dbReference>
<dbReference type="Pfam" id="PF07587">
    <property type="entry name" value="PSD1"/>
    <property type="match status" value="1"/>
</dbReference>
<accession>A0ABW4Z8D2</accession>
<keyword evidence="5" id="KW-1185">Reference proteome</keyword>
<sequence length="796" mass="89555">MTPITLTEESLSVDAHTPTSLLALFSATSLLLSSCNKPTVTAHEASPPEQKPETTSTDSVANQFAALGEISFNEHVRPILSDTCFHCHGPDKNKQEAGFAIHTFQDATAELTQSKGKFGITPGDPEKSEIIKLIFESDEDYLMPPADSIHKLSETQKHILKAWVAQGAKYEDHWAFTHPKKTPPAPTRDQNTTNWVKNTIDSYVAEKHHQHKLTPSPPAKPEVWLRRVTLSLTGVQPTPQELSSFISDSSATAKEKAVDRLLASPRYGEHMAVAWMEAARYADTDGFQNDHPRENWPWRDYVIKSFNENKGFDQFTIEQIAGDMLTNPTHEQLVATAYNRNHRQNAEGGALAEEFRVENTLDRVDTVGTTYFALTMSCARCHDHKYDPLSQKEFFAFSGYFNNLEEKPVTRGTQSKPILTSASLFPELHPDIPQAKLMVSKEAAKPRSTYLLERGQYDSPDKSESLTNTVPKILLGNHPAPKNRLELAQWMMSEHNPITARVIVNRMWIHHFGNGLCSTPEDFGSQAAYPSHPKLLDWLAVEFRESGWNLKHIHKLITLSATYGQSSKTTPNLLEQDRDNKWLARGPRFRLSGYTIRDQALFASNALHEKLGGPSVKPYQPHGLWNSVAHNKNIFYKASKGQDLYRRSLYTYWKRAVNPPRQLLFDAASRELCSVTVNRTNTPLQALVLMNDETFLEAARLLAESVITDQSISKHKHAESIYQKAIGYIANTKTQTILQNAHQHFINYYTNHPQEAEAFINIGNSKPISNYPAAELAALTAVAHIVMNTDEMLNIE</sequence>
<dbReference type="Pfam" id="PF07635">
    <property type="entry name" value="PSCyt1"/>
    <property type="match status" value="1"/>
</dbReference>
<proteinExistence type="predicted"/>
<dbReference type="Proteomes" id="UP001597389">
    <property type="component" value="Unassembled WGS sequence"/>
</dbReference>
<feature type="domain" description="Cytochrome C Planctomycete-type" evidence="3">
    <location>
        <begin position="84"/>
        <end position="147"/>
    </location>
</feature>
<comment type="caution">
    <text evidence="4">The sequence shown here is derived from an EMBL/GenBank/DDBJ whole genome shotgun (WGS) entry which is preliminary data.</text>
</comment>
<evidence type="ECO:0000259" key="3">
    <source>
        <dbReference type="Pfam" id="PF07635"/>
    </source>
</evidence>